<gene>
    <name evidence="2" type="ORF">HannXRQ_Chr08g0215241</name>
</gene>
<dbReference type="GO" id="GO:0000398">
    <property type="term" value="P:mRNA splicing, via spliceosome"/>
    <property type="evidence" value="ECO:0007669"/>
    <property type="project" value="InterPro"/>
</dbReference>
<dbReference type="PANTHER" id="PTHR14942:SF0">
    <property type="entry name" value="U11_U12 SMALL NUCLEAR RIBONUCLEOPROTEIN 25 KDA PROTEIN"/>
    <property type="match status" value="1"/>
</dbReference>
<dbReference type="Pfam" id="PF18036">
    <property type="entry name" value="Ubiquitin_4"/>
    <property type="match status" value="1"/>
</dbReference>
<evidence type="ECO:0000313" key="2">
    <source>
        <dbReference type="EMBL" id="OTG17717.1"/>
    </source>
</evidence>
<reference evidence="3" key="1">
    <citation type="journal article" date="2017" name="Nature">
        <title>The sunflower genome provides insights into oil metabolism, flowering and Asterid evolution.</title>
        <authorList>
            <person name="Badouin H."/>
            <person name="Gouzy J."/>
            <person name="Grassa C.J."/>
            <person name="Murat F."/>
            <person name="Staton S.E."/>
            <person name="Cottret L."/>
            <person name="Lelandais-Briere C."/>
            <person name="Owens G.L."/>
            <person name="Carrere S."/>
            <person name="Mayjonade B."/>
            <person name="Legrand L."/>
            <person name="Gill N."/>
            <person name="Kane N.C."/>
            <person name="Bowers J.E."/>
            <person name="Hubner S."/>
            <person name="Bellec A."/>
            <person name="Berard A."/>
            <person name="Berges H."/>
            <person name="Blanchet N."/>
            <person name="Boniface M.C."/>
            <person name="Brunel D."/>
            <person name="Catrice O."/>
            <person name="Chaidir N."/>
            <person name="Claudel C."/>
            <person name="Donnadieu C."/>
            <person name="Faraut T."/>
            <person name="Fievet G."/>
            <person name="Helmstetter N."/>
            <person name="King M."/>
            <person name="Knapp S.J."/>
            <person name="Lai Z."/>
            <person name="Le Paslier M.C."/>
            <person name="Lippi Y."/>
            <person name="Lorenzon L."/>
            <person name="Mandel J.R."/>
            <person name="Marage G."/>
            <person name="Marchand G."/>
            <person name="Marquand E."/>
            <person name="Bret-Mestries E."/>
            <person name="Morien E."/>
            <person name="Nambeesan S."/>
            <person name="Nguyen T."/>
            <person name="Pegot-Espagnet P."/>
            <person name="Pouilly N."/>
            <person name="Raftis F."/>
            <person name="Sallet E."/>
            <person name="Schiex T."/>
            <person name="Thomas J."/>
            <person name="Vandecasteele C."/>
            <person name="Vares D."/>
            <person name="Vear F."/>
            <person name="Vautrin S."/>
            <person name="Crespi M."/>
            <person name="Mangin B."/>
            <person name="Burke J.M."/>
            <person name="Salse J."/>
            <person name="Munos S."/>
            <person name="Vincourt P."/>
            <person name="Rieseberg L.H."/>
            <person name="Langlade N.B."/>
        </authorList>
    </citation>
    <scope>NUCLEOTIDE SEQUENCE [LARGE SCALE GENOMIC DNA]</scope>
    <source>
        <strain evidence="3">cv. SF193</strain>
    </source>
</reference>
<feature type="domain" description="SNRNP25 ubiquitin-like" evidence="1">
    <location>
        <begin position="103"/>
        <end position="142"/>
    </location>
</feature>
<dbReference type="AlphaFoldDB" id="A0A251U2Y2"/>
<organism evidence="2 3">
    <name type="scientific">Helianthus annuus</name>
    <name type="common">Common sunflower</name>
    <dbReference type="NCBI Taxonomy" id="4232"/>
    <lineage>
        <taxon>Eukaryota</taxon>
        <taxon>Viridiplantae</taxon>
        <taxon>Streptophyta</taxon>
        <taxon>Embryophyta</taxon>
        <taxon>Tracheophyta</taxon>
        <taxon>Spermatophyta</taxon>
        <taxon>Magnoliopsida</taxon>
        <taxon>eudicotyledons</taxon>
        <taxon>Gunneridae</taxon>
        <taxon>Pentapetalae</taxon>
        <taxon>asterids</taxon>
        <taxon>campanulids</taxon>
        <taxon>Asterales</taxon>
        <taxon>Asteraceae</taxon>
        <taxon>Asteroideae</taxon>
        <taxon>Heliantheae alliance</taxon>
        <taxon>Heliantheae</taxon>
        <taxon>Helianthus</taxon>
    </lineage>
</organism>
<dbReference type="InParanoid" id="A0A251U2Y2"/>
<dbReference type="STRING" id="4232.A0A251U2Y2"/>
<dbReference type="EMBL" id="CM007897">
    <property type="protein sequence ID" value="OTG17717.1"/>
    <property type="molecule type" value="Genomic_DNA"/>
</dbReference>
<protein>
    <recommendedName>
        <fullName evidence="1">SNRNP25 ubiquitin-like domain-containing protein</fullName>
    </recommendedName>
</protein>
<accession>A0A251U2Y2</accession>
<dbReference type="InterPro" id="IPR040610">
    <property type="entry name" value="SNRNP25_ubiquitin"/>
</dbReference>
<dbReference type="Proteomes" id="UP000215914">
    <property type="component" value="Chromosome 8"/>
</dbReference>
<dbReference type="InterPro" id="IPR039690">
    <property type="entry name" value="SNRNP25"/>
</dbReference>
<proteinExistence type="predicted"/>
<dbReference type="Gene3D" id="3.10.20.90">
    <property type="entry name" value="Phosphatidylinositol 3-kinase Catalytic Subunit, Chain A, domain 1"/>
    <property type="match status" value="1"/>
</dbReference>
<sequence length="150" mass="16533">MLNSRVKIMSLSHVSSIEVEQRRSLDIMKLGSQQVGRAIQVLVILQAKDDNVALEYNSNNVKKAKLNLTLAVVLDDPVLAGVPKKPTLPDVDALISLELSSAMRVSVIKLDNTSFVMNSATVKDLKLAVKKKVNEMEQKHASRNFSLIPQ</sequence>
<evidence type="ECO:0000313" key="3">
    <source>
        <dbReference type="Proteomes" id="UP000215914"/>
    </source>
</evidence>
<name>A0A251U2Y2_HELAN</name>
<keyword evidence="3" id="KW-1185">Reference proteome</keyword>
<evidence type="ECO:0000259" key="1">
    <source>
        <dbReference type="Pfam" id="PF18036"/>
    </source>
</evidence>
<dbReference type="PANTHER" id="PTHR14942">
    <property type="entry name" value="U11/U12 SMALL NUCLEAR RIBONUCLEOPROTEIN 25 KDA PROTEIN"/>
    <property type="match status" value="1"/>
</dbReference>